<keyword evidence="12" id="KW-1185">Reference proteome</keyword>
<evidence type="ECO:0000256" key="5">
    <source>
        <dbReference type="ARBA" id="ARBA00022989"/>
    </source>
</evidence>
<dbReference type="Pfam" id="PF20560">
    <property type="entry name" value="MotA_N"/>
    <property type="match status" value="1"/>
</dbReference>
<comment type="caution">
    <text evidence="11">The sequence shown here is derived from an EMBL/GenBank/DDBJ whole genome shotgun (WGS) entry which is preliminary data.</text>
</comment>
<dbReference type="PANTHER" id="PTHR30433">
    <property type="entry name" value="CHEMOTAXIS PROTEIN MOTA"/>
    <property type="match status" value="1"/>
</dbReference>
<dbReference type="GO" id="GO:0006935">
    <property type="term" value="P:chemotaxis"/>
    <property type="evidence" value="ECO:0007669"/>
    <property type="project" value="InterPro"/>
</dbReference>
<protein>
    <submittedName>
        <fullName evidence="11">Flagellar motor protein</fullName>
    </submittedName>
</protein>
<dbReference type="GO" id="GO:0005886">
    <property type="term" value="C:plasma membrane"/>
    <property type="evidence" value="ECO:0007669"/>
    <property type="project" value="UniProtKB-SubCell"/>
</dbReference>
<evidence type="ECO:0000259" key="10">
    <source>
        <dbReference type="Pfam" id="PF20560"/>
    </source>
</evidence>
<feature type="transmembrane region" description="Helical" evidence="8">
    <location>
        <begin position="31"/>
        <end position="49"/>
    </location>
</feature>
<dbReference type="InterPro" id="IPR047055">
    <property type="entry name" value="MotA-like"/>
</dbReference>
<comment type="subcellular location">
    <subcellularLocation>
        <location evidence="1">Cell membrane</location>
        <topology evidence="1">Multi-pass membrane protein</topology>
    </subcellularLocation>
    <subcellularLocation>
        <location evidence="7">Membrane</location>
        <topology evidence="7">Multi-pass membrane protein</topology>
    </subcellularLocation>
</comment>
<evidence type="ECO:0000313" key="12">
    <source>
        <dbReference type="Proteomes" id="UP000275137"/>
    </source>
</evidence>
<keyword evidence="11" id="KW-0282">Flagellum</keyword>
<evidence type="ECO:0000256" key="1">
    <source>
        <dbReference type="ARBA" id="ARBA00004651"/>
    </source>
</evidence>
<dbReference type="InterPro" id="IPR002898">
    <property type="entry name" value="MotA_ExbB_proton_chnl"/>
</dbReference>
<keyword evidence="11" id="KW-0969">Cilium</keyword>
<dbReference type="PANTHER" id="PTHR30433:SF3">
    <property type="entry name" value="MOTILITY PROTEIN A"/>
    <property type="match status" value="1"/>
</dbReference>
<accession>A0A3N0V0Z7</accession>
<dbReference type="GO" id="GO:0015031">
    <property type="term" value="P:protein transport"/>
    <property type="evidence" value="ECO:0007669"/>
    <property type="project" value="UniProtKB-KW"/>
</dbReference>
<dbReference type="EMBL" id="RJVP01000003">
    <property type="protein sequence ID" value="ROH86148.1"/>
    <property type="molecule type" value="Genomic_DNA"/>
</dbReference>
<organism evidence="11 12">
    <name type="scientific">Pseudomethylobacillus aquaticus</name>
    <dbReference type="NCBI Taxonomy" id="2676064"/>
    <lineage>
        <taxon>Bacteria</taxon>
        <taxon>Pseudomonadati</taxon>
        <taxon>Pseudomonadota</taxon>
        <taxon>Betaproteobacteria</taxon>
        <taxon>Nitrosomonadales</taxon>
        <taxon>Methylophilaceae</taxon>
        <taxon>Pseudomethylobacillus</taxon>
    </lineage>
</organism>
<dbReference type="AlphaFoldDB" id="A0A3N0V0Z7"/>
<evidence type="ECO:0000313" key="11">
    <source>
        <dbReference type="EMBL" id="ROH86148.1"/>
    </source>
</evidence>
<evidence type="ECO:0000256" key="3">
    <source>
        <dbReference type="ARBA" id="ARBA00022692"/>
    </source>
</evidence>
<reference evidence="11 12" key="1">
    <citation type="submission" date="2018-10" db="EMBL/GenBank/DDBJ databases">
        <authorList>
            <person name="Chen W.-M."/>
        </authorList>
    </citation>
    <scope>NUCLEOTIDE SEQUENCE [LARGE SCALE GENOMIC DNA]</scope>
    <source>
        <strain evidence="11 12">H-5</strain>
    </source>
</reference>
<comment type="similarity">
    <text evidence="7">Belongs to the exbB/tolQ family.</text>
</comment>
<dbReference type="Pfam" id="PF01618">
    <property type="entry name" value="MotA_ExbB"/>
    <property type="match status" value="1"/>
</dbReference>
<name>A0A3N0V0Z7_9PROT</name>
<keyword evidence="3 8" id="KW-0812">Transmembrane</keyword>
<evidence type="ECO:0000256" key="2">
    <source>
        <dbReference type="ARBA" id="ARBA00022475"/>
    </source>
</evidence>
<dbReference type="RefSeq" id="WP_123237208.1">
    <property type="nucleotide sequence ID" value="NZ_RJVP01000003.1"/>
</dbReference>
<keyword evidence="2" id="KW-1003">Cell membrane</keyword>
<evidence type="ECO:0000256" key="4">
    <source>
        <dbReference type="ARBA" id="ARBA00022779"/>
    </source>
</evidence>
<sequence length="246" mass="27113">MDWSSLVGLALALLGIVLGQAVEGGHLSSLLQPAAFLVVVFGTLGAVLLQSRMHHVMEGVRLLRWVFVPPVDNRRAMLRRIAMWSNIARREGILQLEPQLELEQDAFARKGLRLLIDGAPPERMREICNLELDQYEARMRSAARIWEAAGGYAPTVGILGAVLGLIHVMENLSDPALLGSGIAVAFVATIYGVGLANLVFLPCFNKLKMLIQVDVSQREMVVEALAAIANYEHPRQLEERLQGYLQ</sequence>
<proteinExistence type="inferred from homology"/>
<evidence type="ECO:0000256" key="7">
    <source>
        <dbReference type="RuleBase" id="RU004057"/>
    </source>
</evidence>
<dbReference type="NCBIfam" id="NF006583">
    <property type="entry name" value="PRK09109.1"/>
    <property type="match status" value="1"/>
</dbReference>
<keyword evidence="4" id="KW-0283">Flagellar rotation</keyword>
<feature type="transmembrane region" description="Helical" evidence="8">
    <location>
        <begin position="181"/>
        <end position="201"/>
    </location>
</feature>
<keyword evidence="7" id="KW-0653">Protein transport</keyword>
<keyword evidence="11" id="KW-0966">Cell projection</keyword>
<feature type="transmembrane region" description="Helical" evidence="8">
    <location>
        <begin position="148"/>
        <end position="169"/>
    </location>
</feature>
<feature type="domain" description="Motility protein A N-terminal" evidence="10">
    <location>
        <begin position="6"/>
        <end position="89"/>
    </location>
</feature>
<dbReference type="GO" id="GO:0071978">
    <property type="term" value="P:bacterial-type flagellum-dependent swarming motility"/>
    <property type="evidence" value="ECO:0007669"/>
    <property type="project" value="InterPro"/>
</dbReference>
<evidence type="ECO:0000259" key="9">
    <source>
        <dbReference type="Pfam" id="PF01618"/>
    </source>
</evidence>
<evidence type="ECO:0000256" key="8">
    <source>
        <dbReference type="SAM" id="Phobius"/>
    </source>
</evidence>
<dbReference type="Proteomes" id="UP000275137">
    <property type="component" value="Unassembled WGS sequence"/>
</dbReference>
<feature type="domain" description="MotA/TolQ/ExbB proton channel" evidence="9">
    <location>
        <begin position="103"/>
        <end position="220"/>
    </location>
</feature>
<dbReference type="InterPro" id="IPR046786">
    <property type="entry name" value="MotA_N"/>
</dbReference>
<keyword evidence="6 8" id="KW-0472">Membrane</keyword>
<gene>
    <name evidence="11" type="ORF">ED236_06715</name>
</gene>
<keyword evidence="5 8" id="KW-1133">Transmembrane helix</keyword>
<keyword evidence="7" id="KW-0813">Transport</keyword>
<evidence type="ECO:0000256" key="6">
    <source>
        <dbReference type="ARBA" id="ARBA00023136"/>
    </source>
</evidence>